<evidence type="ECO:0000256" key="5">
    <source>
        <dbReference type="ARBA" id="ARBA00023136"/>
    </source>
</evidence>
<keyword evidence="4 6" id="KW-1133">Transmembrane helix</keyword>
<evidence type="ECO:0000256" key="3">
    <source>
        <dbReference type="ARBA" id="ARBA00022692"/>
    </source>
</evidence>
<feature type="transmembrane region" description="Helical" evidence="6">
    <location>
        <begin position="301"/>
        <end position="320"/>
    </location>
</feature>
<keyword evidence="5 6" id="KW-0472">Membrane</keyword>
<organism evidence="8">
    <name type="scientific">Tetraselmis chuii</name>
    <dbReference type="NCBI Taxonomy" id="63592"/>
    <lineage>
        <taxon>Eukaryota</taxon>
        <taxon>Viridiplantae</taxon>
        <taxon>Chlorophyta</taxon>
        <taxon>core chlorophytes</taxon>
        <taxon>Chlorodendrophyceae</taxon>
        <taxon>Chlorodendrales</taxon>
        <taxon>Chlorodendraceae</taxon>
        <taxon>Tetraselmis</taxon>
    </lineage>
</organism>
<dbReference type="CDD" id="cd01115">
    <property type="entry name" value="SLC13_permease"/>
    <property type="match status" value="1"/>
</dbReference>
<proteinExistence type="predicted"/>
<feature type="transmembrane region" description="Helical" evidence="6">
    <location>
        <begin position="657"/>
        <end position="681"/>
    </location>
</feature>
<dbReference type="Pfam" id="PF03105">
    <property type="entry name" value="SPX"/>
    <property type="match status" value="2"/>
</dbReference>
<dbReference type="PROSITE" id="PS51382">
    <property type="entry name" value="SPX"/>
    <property type="match status" value="1"/>
</dbReference>
<dbReference type="PANTHER" id="PTHR10283">
    <property type="entry name" value="SOLUTE CARRIER FAMILY 13 MEMBER"/>
    <property type="match status" value="1"/>
</dbReference>
<keyword evidence="3 6" id="KW-0812">Transmembrane</keyword>
<dbReference type="InterPro" id="IPR004680">
    <property type="entry name" value="Cit_transptr-like_dom"/>
</dbReference>
<dbReference type="GO" id="GO:0005886">
    <property type="term" value="C:plasma membrane"/>
    <property type="evidence" value="ECO:0007669"/>
    <property type="project" value="TreeGrafter"/>
</dbReference>
<comment type="subcellular location">
    <subcellularLocation>
        <location evidence="1">Membrane</location>
        <topology evidence="1">Multi-pass membrane protein</topology>
    </subcellularLocation>
</comment>
<name>A0A7S1SL65_9CHLO</name>
<feature type="transmembrane region" description="Helical" evidence="6">
    <location>
        <begin position="388"/>
        <end position="411"/>
    </location>
</feature>
<dbReference type="InterPro" id="IPR004331">
    <property type="entry name" value="SPX_dom"/>
</dbReference>
<feature type="transmembrane region" description="Helical" evidence="6">
    <location>
        <begin position="748"/>
        <end position="767"/>
    </location>
</feature>
<feature type="transmembrane region" description="Helical" evidence="6">
    <location>
        <begin position="613"/>
        <end position="637"/>
    </location>
</feature>
<feature type="transmembrane region" description="Helical" evidence="6">
    <location>
        <begin position="702"/>
        <end position="722"/>
    </location>
</feature>
<protein>
    <recommendedName>
        <fullName evidence="7">SPX domain-containing protein</fullName>
    </recommendedName>
</protein>
<evidence type="ECO:0000256" key="1">
    <source>
        <dbReference type="ARBA" id="ARBA00004141"/>
    </source>
</evidence>
<evidence type="ECO:0000256" key="2">
    <source>
        <dbReference type="ARBA" id="ARBA00022448"/>
    </source>
</evidence>
<keyword evidence="2" id="KW-0813">Transport</keyword>
<dbReference type="CDD" id="cd14478">
    <property type="entry name" value="SPX_PHO87_PHO90_like"/>
    <property type="match status" value="1"/>
</dbReference>
<evidence type="ECO:0000259" key="7">
    <source>
        <dbReference type="PROSITE" id="PS51382"/>
    </source>
</evidence>
<dbReference type="GO" id="GO:0005315">
    <property type="term" value="F:phosphate transmembrane transporter activity"/>
    <property type="evidence" value="ECO:0007669"/>
    <property type="project" value="TreeGrafter"/>
</dbReference>
<accession>A0A7S1SL65</accession>
<feature type="transmembrane region" description="Helical" evidence="6">
    <location>
        <begin position="513"/>
        <end position="536"/>
    </location>
</feature>
<reference evidence="8" key="1">
    <citation type="submission" date="2021-01" db="EMBL/GenBank/DDBJ databases">
        <authorList>
            <person name="Corre E."/>
            <person name="Pelletier E."/>
            <person name="Niang G."/>
            <person name="Scheremetjew M."/>
            <person name="Finn R."/>
            <person name="Kale V."/>
            <person name="Holt S."/>
            <person name="Cochrane G."/>
            <person name="Meng A."/>
            <person name="Brown T."/>
            <person name="Cohen L."/>
        </authorList>
    </citation>
    <scope>NUCLEOTIDE SEQUENCE</scope>
    <source>
        <strain evidence="8">PLY429</strain>
    </source>
</reference>
<feature type="transmembrane region" description="Helical" evidence="6">
    <location>
        <begin position="557"/>
        <end position="575"/>
    </location>
</feature>
<gene>
    <name evidence="8" type="ORF">TCHU04912_LOCUS4481</name>
</gene>
<sequence length="772" mass="84088">MKFEHALEFNSVPDWRGHYINYEQLKRLIYAIEKQQSHAERTSAEFVRARSARASLSLNDGPPRDPDSGARTDEEPLLEATLDVLASQDAELCEADFLQTVESELKRVFNFLVAKESQLVGEWEEAALAAHSAEASFMPARGRRVGGLSQSQWWHQPTMQSQRRHLIHTLSDLYVHLHDLSSYAELNETGFRKILKKHDKVTHKHLKDAFQPMVHERLGSKKARLDQALSDMTSLYATLAFDGDVERASAQLQENTREQVEFERNAVWKDRMEEERRVASAHVVVAKGRGARGLFATYGKAIFILVALGIATAVLCSGVFGDDESAGTKRACLAILLSAAVLWCTEAVPLYVTSMALIFAVVVLRAMLDGDGVRMSAQDTMKRVFSKIFSQTVMLLLGGFTMAAALSKHLIAKRLAIGVMSQVGRKPSNVLIASMAIALFSSMWISNVAAPVLCFSIVQPILRTLPTDDPLGAALVMGIAMSSNIGGMTSPIASPQNIFAIERMSLDGHPPSWITWFAVSMPVSITCMLLVWRLLLAIYPVSSNQDVRPLRQLHDPFTFQHVYIIIVCLATMALWCANTWLLHLLGGMGVTALIPMVAFFGSGTLSKEDFESFPWSVVMLAMGGIILGDAATESGLLATLTDEVVGLVGSMSVAEVLVIFTAVIGILTSFISHTVGAMVILPVVQSIGAELAKSTGVDHSKLLVMGGALMCSGGMALPVSGFPNMSASSIQDPTGRNYVHVGDFLKTGIPSTMLAWVCVVCIGYPIMSAMHM</sequence>
<dbReference type="GO" id="GO:0006817">
    <property type="term" value="P:phosphate ion transport"/>
    <property type="evidence" value="ECO:0007669"/>
    <property type="project" value="TreeGrafter"/>
</dbReference>
<feature type="transmembrane region" description="Helical" evidence="6">
    <location>
        <begin position="348"/>
        <end position="368"/>
    </location>
</feature>
<dbReference type="PANTHER" id="PTHR10283:SF92">
    <property type="entry name" value="LOW-AFFINITY PHOSPHATE TRANSPORTER PHO91"/>
    <property type="match status" value="1"/>
</dbReference>
<evidence type="ECO:0000256" key="6">
    <source>
        <dbReference type="SAM" id="Phobius"/>
    </source>
</evidence>
<dbReference type="AlphaFoldDB" id="A0A7S1SL65"/>
<feature type="transmembrane region" description="Helical" evidence="6">
    <location>
        <begin position="470"/>
        <end position="493"/>
    </location>
</feature>
<feature type="transmembrane region" description="Helical" evidence="6">
    <location>
        <begin position="581"/>
        <end position="601"/>
    </location>
</feature>
<evidence type="ECO:0000256" key="4">
    <source>
        <dbReference type="ARBA" id="ARBA00022989"/>
    </source>
</evidence>
<evidence type="ECO:0000313" key="8">
    <source>
        <dbReference type="EMBL" id="CAD9202248.1"/>
    </source>
</evidence>
<dbReference type="GO" id="GO:0006797">
    <property type="term" value="P:polyphosphate metabolic process"/>
    <property type="evidence" value="ECO:0007669"/>
    <property type="project" value="TreeGrafter"/>
</dbReference>
<feature type="domain" description="SPX" evidence="7">
    <location>
        <begin position="1"/>
        <end position="212"/>
    </location>
</feature>
<feature type="transmembrane region" description="Helical" evidence="6">
    <location>
        <begin position="431"/>
        <end position="458"/>
    </location>
</feature>
<dbReference type="EMBL" id="HBGG01008894">
    <property type="protein sequence ID" value="CAD9202248.1"/>
    <property type="molecule type" value="Transcribed_RNA"/>
</dbReference>
<dbReference type="Pfam" id="PF03600">
    <property type="entry name" value="CitMHS"/>
    <property type="match status" value="1"/>
</dbReference>